<comment type="caution">
    <text evidence="1">The sequence shown here is derived from an EMBL/GenBank/DDBJ whole genome shotgun (WGS) entry which is preliminary data.</text>
</comment>
<sequence>MRKHFAVFGIIPIKTSGDDVMLDPVFVDVDIYSHEIPAPHVDLLEGFDGTDPEFNEWISEERAFWYSKLDQGEAAKLAARTDKGGALSGHLVFPRLAVRRVKVLGQSDWLSHFGEGICDELRTSLSAISGVYRIVSPSADGAEAATDYILNVSVRSANGVRVHAEAIKTDGGEQIWSGRFDLEEKADFEVQEKLARRIIDSILESLSDGQWVQYWATSETTTAAWEHFQKGRVQEQLGERISLAKAISHYRIAAGLDASFLQAQISLGFCLVDGLRLCLFDDDEKAQVEAKNIVQKVRNFAPRNLHGRALGAFYYCYEGMFDQSLEIMHDVHSRAPTSPEMLGYFAAVLGYCGEYEKEQAIYKHALSLTSHPPAWIRTNLAFSCLLSDVSVDERDLKNIIAEKPNHLRALVALAAYQASCGAFSEAKETSSKILAIDPLFRANEWRSDRFFKNSVDQTRLAKLLSEAGLPSAR</sequence>
<gene>
    <name evidence="1" type="ORF">SAMN06265373_10817</name>
</gene>
<reference evidence="1 2" key="1">
    <citation type="submission" date="2017-05" db="EMBL/GenBank/DDBJ databases">
        <authorList>
            <person name="Varghese N."/>
            <person name="Submissions S."/>
        </authorList>
    </citation>
    <scope>NUCLEOTIDE SEQUENCE [LARGE SCALE GENOMIC DNA]</scope>
    <source>
        <strain evidence="1 2">DSM 29734</strain>
    </source>
</reference>
<dbReference type="SUPFAM" id="SSF48452">
    <property type="entry name" value="TPR-like"/>
    <property type="match status" value="1"/>
</dbReference>
<dbReference type="InterPro" id="IPR011990">
    <property type="entry name" value="TPR-like_helical_dom_sf"/>
</dbReference>
<organism evidence="1 2">
    <name type="scientific">Shimia sagamensis</name>
    <dbReference type="NCBI Taxonomy" id="1566352"/>
    <lineage>
        <taxon>Bacteria</taxon>
        <taxon>Pseudomonadati</taxon>
        <taxon>Pseudomonadota</taxon>
        <taxon>Alphaproteobacteria</taxon>
        <taxon>Rhodobacterales</taxon>
        <taxon>Roseobacteraceae</taxon>
    </lineage>
</organism>
<name>A0ABY1PE16_9RHOB</name>
<dbReference type="EMBL" id="FXTY01000008">
    <property type="protein sequence ID" value="SMP31612.1"/>
    <property type="molecule type" value="Genomic_DNA"/>
</dbReference>
<dbReference type="Proteomes" id="UP001157961">
    <property type="component" value="Unassembled WGS sequence"/>
</dbReference>
<protein>
    <submittedName>
        <fullName evidence="1">TolB amino-terminal domain-containing protein</fullName>
    </submittedName>
</protein>
<keyword evidence="2" id="KW-1185">Reference proteome</keyword>
<proteinExistence type="predicted"/>
<evidence type="ECO:0000313" key="1">
    <source>
        <dbReference type="EMBL" id="SMP31612.1"/>
    </source>
</evidence>
<accession>A0ABY1PE16</accession>
<dbReference type="Gene3D" id="1.25.40.10">
    <property type="entry name" value="Tetratricopeptide repeat domain"/>
    <property type="match status" value="1"/>
</dbReference>
<evidence type="ECO:0000313" key="2">
    <source>
        <dbReference type="Proteomes" id="UP001157961"/>
    </source>
</evidence>